<proteinExistence type="predicted"/>
<name>A0AAP0BI94_9ASPA</name>
<organism evidence="2 3">
    <name type="scientific">Platanthera zijinensis</name>
    <dbReference type="NCBI Taxonomy" id="2320716"/>
    <lineage>
        <taxon>Eukaryota</taxon>
        <taxon>Viridiplantae</taxon>
        <taxon>Streptophyta</taxon>
        <taxon>Embryophyta</taxon>
        <taxon>Tracheophyta</taxon>
        <taxon>Spermatophyta</taxon>
        <taxon>Magnoliopsida</taxon>
        <taxon>Liliopsida</taxon>
        <taxon>Asparagales</taxon>
        <taxon>Orchidaceae</taxon>
        <taxon>Orchidoideae</taxon>
        <taxon>Orchideae</taxon>
        <taxon>Orchidinae</taxon>
        <taxon>Platanthera</taxon>
    </lineage>
</organism>
<reference evidence="2 3" key="1">
    <citation type="journal article" date="2022" name="Nat. Plants">
        <title>Genomes of leafy and leafless Platanthera orchids illuminate the evolution of mycoheterotrophy.</title>
        <authorList>
            <person name="Li M.H."/>
            <person name="Liu K.W."/>
            <person name="Li Z."/>
            <person name="Lu H.C."/>
            <person name="Ye Q.L."/>
            <person name="Zhang D."/>
            <person name="Wang J.Y."/>
            <person name="Li Y.F."/>
            <person name="Zhong Z.M."/>
            <person name="Liu X."/>
            <person name="Yu X."/>
            <person name="Liu D.K."/>
            <person name="Tu X.D."/>
            <person name="Liu B."/>
            <person name="Hao Y."/>
            <person name="Liao X.Y."/>
            <person name="Jiang Y.T."/>
            <person name="Sun W.H."/>
            <person name="Chen J."/>
            <person name="Chen Y.Q."/>
            <person name="Ai Y."/>
            <person name="Zhai J.W."/>
            <person name="Wu S.S."/>
            <person name="Zhou Z."/>
            <person name="Hsiao Y.Y."/>
            <person name="Wu W.L."/>
            <person name="Chen Y.Y."/>
            <person name="Lin Y.F."/>
            <person name="Hsu J.L."/>
            <person name="Li C.Y."/>
            <person name="Wang Z.W."/>
            <person name="Zhao X."/>
            <person name="Zhong W.Y."/>
            <person name="Ma X.K."/>
            <person name="Ma L."/>
            <person name="Huang J."/>
            <person name="Chen G.Z."/>
            <person name="Huang M.Z."/>
            <person name="Huang L."/>
            <person name="Peng D.H."/>
            <person name="Luo Y.B."/>
            <person name="Zou S.Q."/>
            <person name="Chen S.P."/>
            <person name="Lan S."/>
            <person name="Tsai W.C."/>
            <person name="Van de Peer Y."/>
            <person name="Liu Z.J."/>
        </authorList>
    </citation>
    <scope>NUCLEOTIDE SEQUENCE [LARGE SCALE GENOMIC DNA]</scope>
    <source>
        <strain evidence="2">Lor287</strain>
    </source>
</reference>
<keyword evidence="2" id="KW-0689">Ribosomal protein</keyword>
<protein>
    <submittedName>
        <fullName evidence="2">60S ribosomal protein L28-1</fullName>
    </submittedName>
</protein>
<sequence>MAAIPDVLICDIVRKNNAFLMKQFGNVNVKVRFSKEKNNLFNVHSLKYSCETIVVD</sequence>
<feature type="domain" description="Ribosomal eL28/Mak16" evidence="1">
    <location>
        <begin position="10"/>
        <end position="49"/>
    </location>
</feature>
<dbReference type="Proteomes" id="UP001418222">
    <property type="component" value="Unassembled WGS sequence"/>
</dbReference>
<dbReference type="AlphaFoldDB" id="A0AAP0BI94"/>
<evidence type="ECO:0000313" key="3">
    <source>
        <dbReference type="Proteomes" id="UP001418222"/>
    </source>
</evidence>
<accession>A0AAP0BI94</accession>
<dbReference type="Gene3D" id="3.30.390.110">
    <property type="match status" value="1"/>
</dbReference>
<comment type="caution">
    <text evidence="2">The sequence shown here is derived from an EMBL/GenBank/DDBJ whole genome shotgun (WGS) entry which is preliminary data.</text>
</comment>
<keyword evidence="3" id="KW-1185">Reference proteome</keyword>
<keyword evidence="2" id="KW-0687">Ribonucleoprotein</keyword>
<gene>
    <name evidence="2" type="primary">RPL28A</name>
    <name evidence="2" type="ORF">KSP39_PZI010674</name>
</gene>
<evidence type="ECO:0000259" key="1">
    <source>
        <dbReference type="Pfam" id="PF01778"/>
    </source>
</evidence>
<dbReference type="InterPro" id="IPR029004">
    <property type="entry name" value="Ribosomal_eL28/Mak16"/>
</dbReference>
<dbReference type="Pfam" id="PF01778">
    <property type="entry name" value="Ribosomal_L28e"/>
    <property type="match status" value="1"/>
</dbReference>
<evidence type="ECO:0000313" key="2">
    <source>
        <dbReference type="EMBL" id="KAK8940865.1"/>
    </source>
</evidence>
<dbReference type="EMBL" id="JBBWWQ010000008">
    <property type="protein sequence ID" value="KAK8940865.1"/>
    <property type="molecule type" value="Genomic_DNA"/>
</dbReference>
<dbReference type="GO" id="GO:0005840">
    <property type="term" value="C:ribosome"/>
    <property type="evidence" value="ECO:0007669"/>
    <property type="project" value="UniProtKB-KW"/>
</dbReference>